<evidence type="ECO:0000313" key="2">
    <source>
        <dbReference type="EMBL" id="TWU01797.1"/>
    </source>
</evidence>
<evidence type="ECO:0000256" key="1">
    <source>
        <dbReference type="SAM" id="Phobius"/>
    </source>
</evidence>
<reference evidence="2 3" key="1">
    <citation type="submission" date="2019-02" db="EMBL/GenBank/DDBJ databases">
        <title>Deep-cultivation of Planctomycetes and their phenomic and genomic characterization uncovers novel biology.</title>
        <authorList>
            <person name="Wiegand S."/>
            <person name="Jogler M."/>
            <person name="Boedeker C."/>
            <person name="Pinto D."/>
            <person name="Vollmers J."/>
            <person name="Rivas-Marin E."/>
            <person name="Kohn T."/>
            <person name="Peeters S.H."/>
            <person name="Heuer A."/>
            <person name="Rast P."/>
            <person name="Oberbeckmann S."/>
            <person name="Bunk B."/>
            <person name="Jeske O."/>
            <person name="Meyerdierks A."/>
            <person name="Storesund J.E."/>
            <person name="Kallscheuer N."/>
            <person name="Luecker S."/>
            <person name="Lage O.M."/>
            <person name="Pohl T."/>
            <person name="Merkel B.J."/>
            <person name="Hornburger P."/>
            <person name="Mueller R.-W."/>
            <person name="Bruemmer F."/>
            <person name="Labrenz M."/>
            <person name="Spormann A.M."/>
            <person name="Op Den Camp H."/>
            <person name="Overmann J."/>
            <person name="Amann R."/>
            <person name="Jetten M.S.M."/>
            <person name="Mascher T."/>
            <person name="Medema M.H."/>
            <person name="Devos D.P."/>
            <person name="Kaster A.-K."/>
            <person name="Ovreas L."/>
            <person name="Rohde M."/>
            <person name="Galperin M.Y."/>
            <person name="Jogler C."/>
        </authorList>
    </citation>
    <scope>NUCLEOTIDE SEQUENCE [LARGE SCALE GENOMIC DNA]</scope>
    <source>
        <strain evidence="2 3">Pla100</strain>
    </source>
</reference>
<name>A0A5C6AQN3_9BACT</name>
<keyword evidence="1" id="KW-1133">Transmembrane helix</keyword>
<feature type="transmembrane region" description="Helical" evidence="1">
    <location>
        <begin position="37"/>
        <end position="62"/>
    </location>
</feature>
<comment type="caution">
    <text evidence="2">The sequence shown here is derived from an EMBL/GenBank/DDBJ whole genome shotgun (WGS) entry which is preliminary data.</text>
</comment>
<gene>
    <name evidence="2" type="ORF">Pla100_15330</name>
</gene>
<keyword evidence="1" id="KW-0472">Membrane</keyword>
<keyword evidence="1" id="KW-0812">Transmembrane</keyword>
<dbReference type="AlphaFoldDB" id="A0A5C6AQN3"/>
<accession>A0A5C6AQN3</accession>
<dbReference type="Proteomes" id="UP000316213">
    <property type="component" value="Unassembled WGS sequence"/>
</dbReference>
<dbReference type="EMBL" id="SJPM01000002">
    <property type="protein sequence ID" value="TWU01797.1"/>
    <property type="molecule type" value="Genomic_DNA"/>
</dbReference>
<dbReference type="RefSeq" id="WP_146577029.1">
    <property type="nucleotide sequence ID" value="NZ_SJPM01000002.1"/>
</dbReference>
<evidence type="ECO:0000313" key="3">
    <source>
        <dbReference type="Proteomes" id="UP000316213"/>
    </source>
</evidence>
<keyword evidence="3" id="KW-1185">Reference proteome</keyword>
<organism evidence="2 3">
    <name type="scientific">Neorhodopirellula pilleata</name>
    <dbReference type="NCBI Taxonomy" id="2714738"/>
    <lineage>
        <taxon>Bacteria</taxon>
        <taxon>Pseudomonadati</taxon>
        <taxon>Planctomycetota</taxon>
        <taxon>Planctomycetia</taxon>
        <taxon>Pirellulales</taxon>
        <taxon>Pirellulaceae</taxon>
        <taxon>Neorhodopirellula</taxon>
    </lineage>
</organism>
<sequence length="305" mass="33536">MTKQPIISPATRASNANVAAHTKFHDSASMRTNWYDAITSFLLACVLMLGCLVGVLFVVWVLSGRDEDVAKVSPPIPALSSSVGIDAETPFDTPAESETTHLADLPIDQTVRSVSLIANQVATIDALEGLSDYRTIGGRPGHAGDLLLGDSEGDDIVPRFERWQIHFHVASGDEYARMLDFHEIELAAIGGDVQGVDCVSQLSTQPVVRKITDTATEKRLYFMWTSASPLAEYDRQLIQAAGVSIQGRHTLKFISQELENQLAVLELETAHQKGYESVQQIAKTVFECRRVGDGFDFKLISQRYR</sequence>
<dbReference type="OrthoDB" id="264874at2"/>
<protein>
    <submittedName>
        <fullName evidence="2">Uncharacterized protein</fullName>
    </submittedName>
</protein>
<proteinExistence type="predicted"/>